<dbReference type="RefSeq" id="WP_103726164.1">
    <property type="nucleotide sequence ID" value="NZ_PQNY01000009.1"/>
</dbReference>
<organism evidence="5 6">
    <name type="scientific">Flavobacterium croceum DSM 17960</name>
    <dbReference type="NCBI Taxonomy" id="1121886"/>
    <lineage>
        <taxon>Bacteria</taxon>
        <taxon>Pseudomonadati</taxon>
        <taxon>Bacteroidota</taxon>
        <taxon>Flavobacteriia</taxon>
        <taxon>Flavobacteriales</taxon>
        <taxon>Flavobacteriaceae</taxon>
        <taxon>Flavobacterium</taxon>
    </lineage>
</organism>
<dbReference type="GO" id="GO:0009063">
    <property type="term" value="P:amino acid catabolic process"/>
    <property type="evidence" value="ECO:0007669"/>
    <property type="project" value="InterPro"/>
</dbReference>
<dbReference type="PROSITE" id="PS00909">
    <property type="entry name" value="MR_MLE_2"/>
    <property type="match status" value="1"/>
</dbReference>
<dbReference type="SUPFAM" id="SSF51604">
    <property type="entry name" value="Enolase C-terminal domain-like"/>
    <property type="match status" value="1"/>
</dbReference>
<dbReference type="Proteomes" id="UP000237056">
    <property type="component" value="Unassembled WGS sequence"/>
</dbReference>
<dbReference type="PANTHER" id="PTHR48073">
    <property type="entry name" value="O-SUCCINYLBENZOATE SYNTHASE-RELATED"/>
    <property type="match status" value="1"/>
</dbReference>
<dbReference type="GO" id="GO:0016829">
    <property type="term" value="F:lyase activity"/>
    <property type="evidence" value="ECO:0007669"/>
    <property type="project" value="UniProtKB-KW"/>
</dbReference>
<evidence type="ECO:0000256" key="2">
    <source>
        <dbReference type="ARBA" id="ARBA00022842"/>
    </source>
</evidence>
<keyword evidence="6" id="KW-1185">Reference proteome</keyword>
<dbReference type="InterPro" id="IPR036849">
    <property type="entry name" value="Enolase-like_C_sf"/>
</dbReference>
<feature type="domain" description="Mandelate racemase/muconate lactonizing enzyme C-terminal" evidence="4">
    <location>
        <begin position="130"/>
        <end position="228"/>
    </location>
</feature>
<keyword evidence="2" id="KW-0460">Magnesium</keyword>
<dbReference type="OrthoDB" id="9766759at2"/>
<dbReference type="Pfam" id="PF21508">
    <property type="entry name" value="MenC_N"/>
    <property type="match status" value="1"/>
</dbReference>
<accession>A0A2S4N779</accession>
<dbReference type="Gene3D" id="3.30.390.10">
    <property type="entry name" value="Enolase-like, N-terminal domain"/>
    <property type="match status" value="1"/>
</dbReference>
<dbReference type="InterPro" id="IPR018110">
    <property type="entry name" value="Mandel_Rmase/mucon_lact_enz_CS"/>
</dbReference>
<evidence type="ECO:0000313" key="5">
    <source>
        <dbReference type="EMBL" id="POS01564.1"/>
    </source>
</evidence>
<gene>
    <name evidence="5" type="ORF">Q361_10922</name>
</gene>
<dbReference type="PANTHER" id="PTHR48073:SF2">
    <property type="entry name" value="O-SUCCINYLBENZOATE SYNTHASE"/>
    <property type="match status" value="1"/>
</dbReference>
<proteinExistence type="predicted"/>
<evidence type="ECO:0000259" key="4">
    <source>
        <dbReference type="SMART" id="SM00922"/>
    </source>
</evidence>
<dbReference type="AlphaFoldDB" id="A0A2S4N779"/>
<evidence type="ECO:0000256" key="1">
    <source>
        <dbReference type="ARBA" id="ARBA00022723"/>
    </source>
</evidence>
<reference evidence="5 6" key="1">
    <citation type="submission" date="2018-01" db="EMBL/GenBank/DDBJ databases">
        <title>Genomic Encyclopedia of Type Strains, Phase I: the one thousand microbial genomes (KMG-I) project.</title>
        <authorList>
            <person name="Goeker M."/>
        </authorList>
    </citation>
    <scope>NUCLEOTIDE SEQUENCE [LARGE SCALE GENOMIC DNA]</scope>
    <source>
        <strain evidence="5 6">DSM 17960</strain>
    </source>
</reference>
<evidence type="ECO:0000256" key="3">
    <source>
        <dbReference type="ARBA" id="ARBA00023239"/>
    </source>
</evidence>
<dbReference type="GO" id="GO:0046872">
    <property type="term" value="F:metal ion binding"/>
    <property type="evidence" value="ECO:0007669"/>
    <property type="project" value="UniProtKB-KW"/>
</dbReference>
<comment type="caution">
    <text evidence="5">The sequence shown here is derived from an EMBL/GenBank/DDBJ whole genome shotgun (WGS) entry which is preliminary data.</text>
</comment>
<protein>
    <submittedName>
        <fullName evidence="5">O-succinylbenzoate synthase</fullName>
    </submittedName>
</protein>
<evidence type="ECO:0000313" key="6">
    <source>
        <dbReference type="Proteomes" id="UP000237056"/>
    </source>
</evidence>
<dbReference type="SFLD" id="SFLDS00001">
    <property type="entry name" value="Enolase"/>
    <property type="match status" value="1"/>
</dbReference>
<dbReference type="CDD" id="cd03320">
    <property type="entry name" value="OSBS"/>
    <property type="match status" value="1"/>
</dbReference>
<keyword evidence="1" id="KW-0479">Metal-binding</keyword>
<dbReference type="InterPro" id="IPR029017">
    <property type="entry name" value="Enolase-like_N"/>
</dbReference>
<keyword evidence="3" id="KW-0456">Lyase</keyword>
<dbReference type="SFLD" id="SFLDF00009">
    <property type="entry name" value="o-succinylbenzoate_synthase"/>
    <property type="match status" value="1"/>
</dbReference>
<dbReference type="SMART" id="SM00922">
    <property type="entry name" value="MR_MLE"/>
    <property type="match status" value="1"/>
</dbReference>
<dbReference type="InterPro" id="IPR041338">
    <property type="entry name" value="OSBS_N"/>
</dbReference>
<dbReference type="InterPro" id="IPR013342">
    <property type="entry name" value="Mandelate_racemase_C"/>
</dbReference>
<dbReference type="SUPFAM" id="SSF54826">
    <property type="entry name" value="Enolase N-terminal domain-like"/>
    <property type="match status" value="1"/>
</dbReference>
<dbReference type="Pfam" id="PF13378">
    <property type="entry name" value="MR_MLE_C"/>
    <property type="match status" value="1"/>
</dbReference>
<dbReference type="Gene3D" id="3.20.20.120">
    <property type="entry name" value="Enolase-like C-terminal domain"/>
    <property type="match status" value="1"/>
</dbReference>
<dbReference type="InterPro" id="IPR029065">
    <property type="entry name" value="Enolase_C-like"/>
</dbReference>
<dbReference type="GO" id="GO:0016854">
    <property type="term" value="F:racemase and epimerase activity"/>
    <property type="evidence" value="ECO:0007669"/>
    <property type="project" value="UniProtKB-ARBA"/>
</dbReference>
<dbReference type="SFLD" id="SFLDG00180">
    <property type="entry name" value="muconate_cycloisomerase"/>
    <property type="match status" value="1"/>
</dbReference>
<name>A0A2S4N779_9FLAO</name>
<sequence>MNCKARYFKYILHFKKASGTSRGILTEKETWFLVLEQGGKKGIGECAILRGLSVDDRPDYEEKLKWVCQDIALGKDYLLNNLQDFPSIQFGVETAFLSLESTNTFELFPSNFTKNTDSININGLVWMGDKSFMQDQIEEKLEQGFSCIKLKIGAIHFEKELALVEFIRNKFSSDIIEIRVDANGAFTTTEALDKLTILSQYQLHSIEQPIKAGNAIAMQKLCSVSPLPIALDEELIGVFTKEQKENLLQTINPQYIILKPSLVGGFAGTSQWITLAEQYKIGWWITSALESNIGLNAIAQFTYLQNNKMPQGLGTGALYTNNINSPLEVHNGKLWYTQNDWQDFSNFIDSIT</sequence>
<dbReference type="EMBL" id="PQNY01000009">
    <property type="protein sequence ID" value="POS01564.1"/>
    <property type="molecule type" value="Genomic_DNA"/>
</dbReference>